<dbReference type="PANTHER" id="PTHR23028:SF53">
    <property type="entry name" value="ACYL_TRANSF_3 DOMAIN-CONTAINING PROTEIN"/>
    <property type="match status" value="1"/>
</dbReference>
<name>R0EBK4_CAUVI</name>
<dbReference type="AlphaFoldDB" id="R0EBK4"/>
<keyword evidence="4" id="KW-0012">Acyltransferase</keyword>
<dbReference type="PANTHER" id="PTHR23028">
    <property type="entry name" value="ACETYLTRANSFERASE"/>
    <property type="match status" value="1"/>
</dbReference>
<reference evidence="4 5" key="1">
    <citation type="journal article" date="2013" name="Genome Announc.">
        <title>Draft Genome Sequence for Caulobacter sp. Strain OR37, a Bacterium Tolerant to Heavy Metals.</title>
        <authorList>
            <person name="Utturkar S.M."/>
            <person name="Bollmann A."/>
            <person name="Brzoska R.M."/>
            <person name="Klingeman D.M."/>
            <person name="Epstein S.E."/>
            <person name="Palumbo A.V."/>
            <person name="Brown S.D."/>
        </authorList>
    </citation>
    <scope>NUCLEOTIDE SEQUENCE [LARGE SCALE GENOMIC DNA]</scope>
    <source>
        <strain evidence="4 5">OR37</strain>
    </source>
</reference>
<dbReference type="OrthoDB" id="9796461at2"/>
<feature type="transmembrane region" description="Helical" evidence="2">
    <location>
        <begin position="226"/>
        <end position="245"/>
    </location>
</feature>
<dbReference type="RefSeq" id="WP_004616641.1">
    <property type="nucleotide sequence ID" value="NZ_APMP01000004.1"/>
</dbReference>
<keyword evidence="2" id="KW-0472">Membrane</keyword>
<dbReference type="STRING" id="1292034.OR37_01052"/>
<feature type="transmembrane region" description="Helical" evidence="2">
    <location>
        <begin position="315"/>
        <end position="339"/>
    </location>
</feature>
<protein>
    <submittedName>
        <fullName evidence="4">Putative acyltransferase</fullName>
    </submittedName>
</protein>
<gene>
    <name evidence="4" type="ORF">OR37_01052</name>
</gene>
<dbReference type="GO" id="GO:0016747">
    <property type="term" value="F:acyltransferase activity, transferring groups other than amino-acyl groups"/>
    <property type="evidence" value="ECO:0007669"/>
    <property type="project" value="InterPro"/>
</dbReference>
<feature type="transmembrane region" description="Helical" evidence="2">
    <location>
        <begin position="168"/>
        <end position="189"/>
    </location>
</feature>
<proteinExistence type="predicted"/>
<feature type="transmembrane region" description="Helical" evidence="2">
    <location>
        <begin position="38"/>
        <end position="62"/>
    </location>
</feature>
<feature type="region of interest" description="Disordered" evidence="1">
    <location>
        <begin position="347"/>
        <end position="373"/>
    </location>
</feature>
<feature type="transmembrane region" description="Helical" evidence="2">
    <location>
        <begin position="141"/>
        <end position="161"/>
    </location>
</feature>
<dbReference type="InterPro" id="IPR050879">
    <property type="entry name" value="Acyltransferase_3"/>
</dbReference>
<feature type="domain" description="Acyltransferase 3" evidence="3">
    <location>
        <begin position="8"/>
        <end position="336"/>
    </location>
</feature>
<dbReference type="GO" id="GO:0000271">
    <property type="term" value="P:polysaccharide biosynthetic process"/>
    <property type="evidence" value="ECO:0007669"/>
    <property type="project" value="TreeGrafter"/>
</dbReference>
<organism evidence="4 5">
    <name type="scientific">Caulobacter vibrioides OR37</name>
    <dbReference type="NCBI Taxonomy" id="1292034"/>
    <lineage>
        <taxon>Bacteria</taxon>
        <taxon>Pseudomonadati</taxon>
        <taxon>Pseudomonadota</taxon>
        <taxon>Alphaproteobacteria</taxon>
        <taxon>Caulobacterales</taxon>
        <taxon>Caulobacteraceae</taxon>
        <taxon>Caulobacter</taxon>
    </lineage>
</organism>
<evidence type="ECO:0000259" key="3">
    <source>
        <dbReference type="Pfam" id="PF01757"/>
    </source>
</evidence>
<keyword evidence="2" id="KW-0812">Transmembrane</keyword>
<dbReference type="InterPro" id="IPR002656">
    <property type="entry name" value="Acyl_transf_3_dom"/>
</dbReference>
<keyword evidence="4" id="KW-0808">Transferase</keyword>
<feature type="transmembrane region" description="Helical" evidence="2">
    <location>
        <begin position="195"/>
        <end position="214"/>
    </location>
</feature>
<dbReference type="Pfam" id="PF01757">
    <property type="entry name" value="Acyl_transf_3"/>
    <property type="match status" value="1"/>
</dbReference>
<evidence type="ECO:0000256" key="2">
    <source>
        <dbReference type="SAM" id="Phobius"/>
    </source>
</evidence>
<dbReference type="Proteomes" id="UP000013063">
    <property type="component" value="Unassembled WGS sequence"/>
</dbReference>
<dbReference type="EMBL" id="APMP01000004">
    <property type="protein sequence ID" value="ENZ82858.1"/>
    <property type="molecule type" value="Genomic_DNA"/>
</dbReference>
<evidence type="ECO:0000313" key="4">
    <source>
        <dbReference type="EMBL" id="ENZ82858.1"/>
    </source>
</evidence>
<accession>R0EBK4</accession>
<feature type="compositionally biased region" description="Gly residues" evidence="1">
    <location>
        <begin position="532"/>
        <end position="541"/>
    </location>
</feature>
<feature type="transmembrane region" description="Helical" evidence="2">
    <location>
        <begin position="82"/>
        <end position="100"/>
    </location>
</feature>
<evidence type="ECO:0000256" key="1">
    <source>
        <dbReference type="SAM" id="MobiDB-lite"/>
    </source>
</evidence>
<evidence type="ECO:0000313" key="5">
    <source>
        <dbReference type="Proteomes" id="UP000013063"/>
    </source>
</evidence>
<sequence length="595" mass="64312">MYPADLRSLTGLRIVAAAWVLVYHFRNRLGLDLERFGLIAKGYLGIDLFFILSGFILSHVYLKAWSEGRFRYGSFLWARLARLYPVHLLTLDATIVLWAMGRWTGASFETQAFDPAAIPQHLMLIHAWWSTPTVQWNFPSWSISAEWFAYLLFPAAAVTSIALRARPVLAVALAIVLLFALDGIVQTFGGSLTRLTAQGGALRIVPSFAMGVALHRLGATRSMSPGLALLGTGLAVGWIVLSTSVGLADRWIWPGLAALIFCLAETDKAGRASVLAAPLAVYLGEVSYAVYMTHLPVDIAYFEALDRLPAPPAGVWAWAAWLGVLAVCLFVSVAVYHAVERPAGAGCGRTIRSADPQSRTNRVPGPAGQTRRARQDGALAFVGGSLRAPEHFAVRADRFYRTTKADDEGGVRAAPADRHVGHEDQRFAHLDDRLQAPTTASEVEPLAQAIRTDRGHNHVAGFEVVVTAGHDEPPAGVAAHDVEPKASVLKIDPVGVVVGLFIEAEDFLGLPLPEPDQAGDQDDQDQQHGGRHGPGMGGGIEGQVMDRAHGATLRLSIDDSRVEARAGAWSRDVRPEDFRNMGILEHEGRGQGRAV</sequence>
<keyword evidence="5" id="KW-1185">Reference proteome</keyword>
<dbReference type="GO" id="GO:0016020">
    <property type="term" value="C:membrane"/>
    <property type="evidence" value="ECO:0007669"/>
    <property type="project" value="TreeGrafter"/>
</dbReference>
<comment type="caution">
    <text evidence="4">The sequence shown here is derived from an EMBL/GenBank/DDBJ whole genome shotgun (WGS) entry which is preliminary data.</text>
</comment>
<keyword evidence="2" id="KW-1133">Transmembrane helix</keyword>
<feature type="region of interest" description="Disordered" evidence="1">
    <location>
        <begin position="511"/>
        <end position="543"/>
    </location>
</feature>
<dbReference type="PATRIC" id="fig|1292034.3.peg.1037"/>
<dbReference type="eggNOG" id="COG1835">
    <property type="taxonomic scope" value="Bacteria"/>
</dbReference>